<dbReference type="InterPro" id="IPR011009">
    <property type="entry name" value="Kinase-like_dom_sf"/>
</dbReference>
<protein>
    <submittedName>
        <fullName evidence="2">Uncharacterized protein</fullName>
    </submittedName>
</protein>
<accession>A0A8J4V6S5</accession>
<dbReference type="Proteomes" id="UP000737018">
    <property type="component" value="Unassembled WGS sequence"/>
</dbReference>
<comment type="caution">
    <text evidence="2">The sequence shown here is derived from an EMBL/GenBank/DDBJ whole genome shotgun (WGS) entry which is preliminary data.</text>
</comment>
<organism evidence="2 3">
    <name type="scientific">Castanea mollissima</name>
    <name type="common">Chinese chestnut</name>
    <dbReference type="NCBI Taxonomy" id="60419"/>
    <lineage>
        <taxon>Eukaryota</taxon>
        <taxon>Viridiplantae</taxon>
        <taxon>Streptophyta</taxon>
        <taxon>Embryophyta</taxon>
        <taxon>Tracheophyta</taxon>
        <taxon>Spermatophyta</taxon>
        <taxon>Magnoliopsida</taxon>
        <taxon>eudicotyledons</taxon>
        <taxon>Gunneridae</taxon>
        <taxon>Pentapetalae</taxon>
        <taxon>rosids</taxon>
        <taxon>fabids</taxon>
        <taxon>Fagales</taxon>
        <taxon>Fagaceae</taxon>
        <taxon>Castanea</taxon>
    </lineage>
</organism>
<feature type="region of interest" description="Disordered" evidence="1">
    <location>
        <begin position="144"/>
        <end position="167"/>
    </location>
</feature>
<evidence type="ECO:0000256" key="1">
    <source>
        <dbReference type="SAM" id="MobiDB-lite"/>
    </source>
</evidence>
<feature type="compositionally biased region" description="Basic and acidic residues" evidence="1">
    <location>
        <begin position="1"/>
        <end position="15"/>
    </location>
</feature>
<reference evidence="2" key="1">
    <citation type="submission" date="2020-03" db="EMBL/GenBank/DDBJ databases">
        <title>Castanea mollissima Vanexum genome sequencing.</title>
        <authorList>
            <person name="Staton M."/>
        </authorList>
    </citation>
    <scope>NUCLEOTIDE SEQUENCE</scope>
    <source>
        <tissue evidence="2">Leaf</tissue>
    </source>
</reference>
<proteinExistence type="predicted"/>
<name>A0A8J4V6S5_9ROSI</name>
<feature type="region of interest" description="Disordered" evidence="1">
    <location>
        <begin position="76"/>
        <end position="131"/>
    </location>
</feature>
<keyword evidence="3" id="KW-1185">Reference proteome</keyword>
<gene>
    <name evidence="2" type="ORF">CMV_027188</name>
</gene>
<evidence type="ECO:0000313" key="3">
    <source>
        <dbReference type="Proteomes" id="UP000737018"/>
    </source>
</evidence>
<feature type="compositionally biased region" description="Basic and acidic residues" evidence="1">
    <location>
        <begin position="76"/>
        <end position="98"/>
    </location>
</feature>
<evidence type="ECO:0000313" key="2">
    <source>
        <dbReference type="EMBL" id="KAF3946557.1"/>
    </source>
</evidence>
<sequence length="251" mass="28716">MRERWRSKNERERRGIGGHKAGHKAGPTQRKEPDQGDVVPPPPHTRHYTRQHMFEQRWGFSLVLCLCVYRCKKGRKEKENTKRDDIGTYKAPREKPKYTESVPQQNYPMDKAVPRGRVAKPNDSYVENNGRRGVFPKLQNEQEVDVKNTPTVSLPKNDHDSDMSSMDMEVLPPPPPPFFTFEKVSVEPVVTFKVTSSRHPSKSLSASSAKAFTVALLQQYTNSFSHENFIGEGTLGSVYRGEMRDGKVRLF</sequence>
<dbReference type="AlphaFoldDB" id="A0A8J4V6S5"/>
<dbReference type="OrthoDB" id="676979at2759"/>
<dbReference type="SUPFAM" id="SSF56112">
    <property type="entry name" value="Protein kinase-like (PK-like)"/>
    <property type="match status" value="1"/>
</dbReference>
<feature type="region of interest" description="Disordered" evidence="1">
    <location>
        <begin position="1"/>
        <end position="47"/>
    </location>
</feature>
<dbReference type="Gene3D" id="3.30.200.20">
    <property type="entry name" value="Phosphorylase Kinase, domain 1"/>
    <property type="match status" value="1"/>
</dbReference>
<dbReference type="EMBL" id="JRKL02008980">
    <property type="protein sequence ID" value="KAF3946557.1"/>
    <property type="molecule type" value="Genomic_DNA"/>
</dbReference>